<dbReference type="PANTHER" id="PTHR43047:SF64">
    <property type="entry name" value="HISTIDINE KINASE CONTAINING CHEY-HOMOLOGOUS RECEIVER DOMAIN AND PAS DOMAIN-RELATED"/>
    <property type="match status" value="1"/>
</dbReference>
<evidence type="ECO:0000259" key="12">
    <source>
        <dbReference type="PROSITE" id="PS50110"/>
    </source>
</evidence>
<dbReference type="Gene3D" id="3.40.50.2300">
    <property type="match status" value="1"/>
</dbReference>
<dbReference type="CDD" id="cd00130">
    <property type="entry name" value="PAS"/>
    <property type="match status" value="2"/>
</dbReference>
<dbReference type="SUPFAM" id="SSF55785">
    <property type="entry name" value="PYP-like sensor domain (PAS domain)"/>
    <property type="match status" value="4"/>
</dbReference>
<dbReference type="InterPro" id="IPR001789">
    <property type="entry name" value="Sig_transdc_resp-reg_receiver"/>
</dbReference>
<dbReference type="SUPFAM" id="SSF55874">
    <property type="entry name" value="ATPase domain of HSP90 chaperone/DNA topoisomerase II/histidine kinase"/>
    <property type="match status" value="1"/>
</dbReference>
<dbReference type="SMART" id="SM00388">
    <property type="entry name" value="HisKA"/>
    <property type="match status" value="1"/>
</dbReference>
<proteinExistence type="predicted"/>
<feature type="domain" description="PAS" evidence="13">
    <location>
        <begin position="257"/>
        <end position="332"/>
    </location>
</feature>
<dbReference type="EC" id="2.7.13.3" evidence="2"/>
<dbReference type="PROSITE" id="PS50110">
    <property type="entry name" value="RESPONSE_REGULATORY"/>
    <property type="match status" value="1"/>
</dbReference>
<dbReference type="Pfam" id="PF02518">
    <property type="entry name" value="HATPase_c"/>
    <property type="match status" value="1"/>
</dbReference>
<dbReference type="Pfam" id="PF00512">
    <property type="entry name" value="HisKA"/>
    <property type="match status" value="1"/>
</dbReference>
<evidence type="ECO:0000256" key="8">
    <source>
        <dbReference type="ARBA" id="ARBA00024867"/>
    </source>
</evidence>
<dbReference type="SMART" id="SM00086">
    <property type="entry name" value="PAC"/>
    <property type="match status" value="4"/>
</dbReference>
<evidence type="ECO:0000259" key="13">
    <source>
        <dbReference type="PROSITE" id="PS50112"/>
    </source>
</evidence>
<dbReference type="InterPro" id="IPR005467">
    <property type="entry name" value="His_kinase_dom"/>
</dbReference>
<reference evidence="14 15" key="1">
    <citation type="submission" date="2022-06" db="EMBL/GenBank/DDBJ databases">
        <title>Isolation of gut microbiota from human fecal samples.</title>
        <authorList>
            <person name="Pamer E.G."/>
            <person name="Barat B."/>
            <person name="Waligurski E."/>
            <person name="Medina S."/>
            <person name="Paddock L."/>
            <person name="Mostad J."/>
        </authorList>
    </citation>
    <scope>NUCLEOTIDE SEQUENCE [LARGE SCALE GENOMIC DNA]</scope>
    <source>
        <strain evidence="14 15">SL.3.17</strain>
    </source>
</reference>
<evidence type="ECO:0000256" key="10">
    <source>
        <dbReference type="SAM" id="Coils"/>
    </source>
</evidence>
<dbReference type="RefSeq" id="WP_256133750.1">
    <property type="nucleotide sequence ID" value="NZ_JANFXK010000036.1"/>
</dbReference>
<dbReference type="Pfam" id="PF08447">
    <property type="entry name" value="PAS_3"/>
    <property type="match status" value="4"/>
</dbReference>
<comment type="caution">
    <text evidence="14">The sequence shown here is derived from an EMBL/GenBank/DDBJ whole genome shotgun (WGS) entry which is preliminary data.</text>
</comment>
<dbReference type="InterPro" id="IPR035965">
    <property type="entry name" value="PAS-like_dom_sf"/>
</dbReference>
<keyword evidence="7" id="KW-0902">Two-component regulatory system</keyword>
<dbReference type="InterPro" id="IPR004358">
    <property type="entry name" value="Sig_transdc_His_kin-like_C"/>
</dbReference>
<dbReference type="Pfam" id="PF00072">
    <property type="entry name" value="Response_reg"/>
    <property type="match status" value="1"/>
</dbReference>
<sequence length="1546" mass="176763">MWEKSLFTDQITDVLDDAPVSIYVSAVDDRELLYANRMAKKNFFSETGSCEHPCYHMSGFEETCPFYCTEKRENLRARSGEFRCPDNGKTYCFSGKTIDWGDRPADLIYISEKAEVERDEDSDALKQNFAEIFSSISCGLGVYEFDKGRISPLFHNPAFYEIMGYSEENIQQLETETSFLGVHPDDMDCLKDVIGEAIRSNGSTRHTYRIWNDRRKEYRWIHLEGEVKPEKEGRKLLYGIYNDVSEQIRLEKELTDSNEKMRDIVNAIPGGVAIYRVSDIFETIYFSEGVPELSGYTTEEYQELIKQDAAELTYCEDTEKVVSKAKEVIESQGIGELEFRKQHREGRIVWVRAQIKWIGEDNGCPLLHCVFHNITALKEAQSEKDLLINSIPGGIASYQVEGNRFIPTFFSEGVMALSGHTRQEYDEMLKDNALDIIYERDRERVLAAAQAAVISGEILDVSYRMRHKEGHLIWIHLNGRRMGPLSESMRFYAVFTGMSAETRLFQSVANETADGIYVIGRDNYELLYTNESKELFTNEKYCLGQKCYTALHGKTAPCEFCTLDSRPADGKEHDMIVEDQGKFYKTRFRETEWNGIPAYVKYIREVTEEIKTKQEKERLEQYFQTVVKNLPGGVAVVHYGKDGSMTPEFLSDGFAEMTGMTMDEAWKLYQQDAMSGVHPDDWETVKKKMDEYVTSGDSRCEIVYRLKKGKDSYVWVKNTLTMIHNDGGNRRIYAVYHEMTKELEEQDRIRRQYQELIMRHYHTPGPNALIVGHCNITKDVILDVIDYTYSDLLDTFGNKRNDFFAGIAQFIPDARERKRYLNTYLNEPARKAFARGDLEQRMECFIQLPKEPKGRYVQIKVNLVATPDSDDITGILTITDITERTIAERAMHQLSVIGYDFVADLDLDADNCAILSCNEESECVPPDESCFSEWKAYMLRARVVPRDQELYRRNLEPEYMRNKLKNGSYSFTFSIADEKGDIRMKSIMVFGTDLRLGRVCLSRTDITNSVREQQGLLRMIAYTFELACFIDLGSGYFNLHTRDTVLKNLPPHFIEDYEHAILRFVDCYGAEENLQEARAQFRIDTMVKRLEEKPGGYDFLFPYRKDEGERYKQINVLWGDVNHRTICLVRADVTDMLAEERQRKKELEKALVLAEEANRAKSDFLSSMSHDIRTPMNAIIGMTTLAIAHKDETERVADCLNKISISSKHLLSLINDVLDMSKIEQSRISLNRMKIFLPELVDQLAAIMTPQAEAAGLQLRISSENIRHQRFYGDSLRINQILINILSNAIKFTPENGRVDFLVEELEETENPACARYRFTICDTGIGMSKEFIMHIFDPFARSRSAGLIEGTGLGLSITKGLVDLMGGSISVESQINRGSTFCVELECEIVEDGEEAGNEERSREDSGAGDREKSFAGRYFLVAEDNSVNAEILCELLKMYGAECVVKRDGAQAVQAFLKAPSGTYDAVLMDIQMPKMNGYEATRTIRKAGRDDAKTIPIVAMTANAFAEDIQASFDAGMNAHIAKPIDVDALWETLNRVLTEPDQ</sequence>
<keyword evidence="10" id="KW-0175">Coiled coil</keyword>
<name>A0ABT1RTQ6_9FIRM</name>
<dbReference type="Gene3D" id="3.30.450.20">
    <property type="entry name" value="PAS domain"/>
    <property type="match status" value="4"/>
</dbReference>
<dbReference type="Gene3D" id="1.10.287.130">
    <property type="match status" value="1"/>
</dbReference>
<dbReference type="InterPro" id="IPR003594">
    <property type="entry name" value="HATPase_dom"/>
</dbReference>
<dbReference type="SMART" id="SM00387">
    <property type="entry name" value="HATPase_c"/>
    <property type="match status" value="1"/>
</dbReference>
<evidence type="ECO:0000313" key="14">
    <source>
        <dbReference type="EMBL" id="MCQ4638545.1"/>
    </source>
</evidence>
<dbReference type="CDD" id="cd16922">
    <property type="entry name" value="HATPase_EvgS-ArcB-TorS-like"/>
    <property type="match status" value="1"/>
</dbReference>
<keyword evidence="4 9" id="KW-0597">Phosphoprotein</keyword>
<dbReference type="NCBIfam" id="TIGR00229">
    <property type="entry name" value="sensory_box"/>
    <property type="match status" value="3"/>
</dbReference>
<dbReference type="PRINTS" id="PR00344">
    <property type="entry name" value="BCTRLSENSOR"/>
</dbReference>
<dbReference type="Proteomes" id="UP001524502">
    <property type="component" value="Unassembled WGS sequence"/>
</dbReference>
<dbReference type="PROSITE" id="PS50112">
    <property type="entry name" value="PAS"/>
    <property type="match status" value="2"/>
</dbReference>
<feature type="domain" description="PAS" evidence="13">
    <location>
        <begin position="156"/>
        <end position="201"/>
    </location>
</feature>
<keyword evidence="6" id="KW-0418">Kinase</keyword>
<evidence type="ECO:0000256" key="9">
    <source>
        <dbReference type="PROSITE-ProRule" id="PRU00169"/>
    </source>
</evidence>
<dbReference type="InterPro" id="IPR011006">
    <property type="entry name" value="CheY-like_superfamily"/>
</dbReference>
<evidence type="ECO:0000256" key="2">
    <source>
        <dbReference type="ARBA" id="ARBA00012438"/>
    </source>
</evidence>
<evidence type="ECO:0000256" key="1">
    <source>
        <dbReference type="ARBA" id="ARBA00000085"/>
    </source>
</evidence>
<dbReference type="PROSITE" id="PS50109">
    <property type="entry name" value="HIS_KIN"/>
    <property type="match status" value="1"/>
</dbReference>
<dbReference type="CDD" id="cd00082">
    <property type="entry name" value="HisKA"/>
    <property type="match status" value="1"/>
</dbReference>
<accession>A0ABT1RTQ6</accession>
<evidence type="ECO:0000256" key="7">
    <source>
        <dbReference type="ARBA" id="ARBA00023012"/>
    </source>
</evidence>
<evidence type="ECO:0000256" key="6">
    <source>
        <dbReference type="ARBA" id="ARBA00022777"/>
    </source>
</evidence>
<feature type="modified residue" description="4-aspartylphosphate" evidence="9">
    <location>
        <position position="1472"/>
    </location>
</feature>
<dbReference type="InterPro" id="IPR000014">
    <property type="entry name" value="PAS"/>
</dbReference>
<feature type="coiled-coil region" evidence="10">
    <location>
        <begin position="1130"/>
        <end position="1157"/>
    </location>
</feature>
<dbReference type="InterPro" id="IPR003661">
    <property type="entry name" value="HisK_dim/P_dom"/>
</dbReference>
<dbReference type="InterPro" id="IPR013655">
    <property type="entry name" value="PAS_fold_3"/>
</dbReference>
<gene>
    <name evidence="14" type="ORF">NE619_17595</name>
</gene>
<keyword evidence="15" id="KW-1185">Reference proteome</keyword>
<keyword evidence="5" id="KW-0808">Transferase</keyword>
<dbReference type="EMBL" id="JANFXK010000036">
    <property type="protein sequence ID" value="MCQ4638545.1"/>
    <property type="molecule type" value="Genomic_DNA"/>
</dbReference>
<organism evidence="14 15">
    <name type="scientific">Anaerovorax odorimutans</name>
    <dbReference type="NCBI Taxonomy" id="109327"/>
    <lineage>
        <taxon>Bacteria</taxon>
        <taxon>Bacillati</taxon>
        <taxon>Bacillota</taxon>
        <taxon>Clostridia</taxon>
        <taxon>Peptostreptococcales</taxon>
        <taxon>Anaerovoracaceae</taxon>
        <taxon>Anaerovorax</taxon>
    </lineage>
</organism>
<protein>
    <recommendedName>
        <fullName evidence="3">Stage 0 sporulation protein A homolog</fullName>
        <ecNumber evidence="2">2.7.13.3</ecNumber>
    </recommendedName>
</protein>
<feature type="domain" description="Histidine kinase" evidence="11">
    <location>
        <begin position="1167"/>
        <end position="1390"/>
    </location>
</feature>
<dbReference type="SUPFAM" id="SSF47384">
    <property type="entry name" value="Homodimeric domain of signal transducing histidine kinase"/>
    <property type="match status" value="1"/>
</dbReference>
<dbReference type="SUPFAM" id="SSF52172">
    <property type="entry name" value="CheY-like"/>
    <property type="match status" value="1"/>
</dbReference>
<evidence type="ECO:0000256" key="3">
    <source>
        <dbReference type="ARBA" id="ARBA00018672"/>
    </source>
</evidence>
<dbReference type="SMART" id="SM00091">
    <property type="entry name" value="PAS"/>
    <property type="match status" value="5"/>
</dbReference>
<comment type="catalytic activity">
    <reaction evidence="1">
        <text>ATP + protein L-histidine = ADP + protein N-phospho-L-histidine.</text>
        <dbReference type="EC" id="2.7.13.3"/>
    </reaction>
</comment>
<dbReference type="CDD" id="cd17546">
    <property type="entry name" value="REC_hyHK_CKI1_RcsC-like"/>
    <property type="match status" value="1"/>
</dbReference>
<comment type="function">
    <text evidence="8">May play the central regulatory role in sporulation. It may be an element of the effector pathway responsible for the activation of sporulation genes in response to nutritional stress. Spo0A may act in concert with spo0H (a sigma factor) to control the expression of some genes that are critical to the sporulation process.</text>
</comment>
<evidence type="ECO:0000256" key="5">
    <source>
        <dbReference type="ARBA" id="ARBA00022679"/>
    </source>
</evidence>
<dbReference type="SMART" id="SM00448">
    <property type="entry name" value="REC"/>
    <property type="match status" value="1"/>
</dbReference>
<dbReference type="InterPro" id="IPR036890">
    <property type="entry name" value="HATPase_C_sf"/>
</dbReference>
<dbReference type="InterPro" id="IPR001610">
    <property type="entry name" value="PAC"/>
</dbReference>
<dbReference type="Gene3D" id="3.30.565.10">
    <property type="entry name" value="Histidine kinase-like ATPase, C-terminal domain"/>
    <property type="match status" value="1"/>
</dbReference>
<feature type="domain" description="Response regulatory" evidence="12">
    <location>
        <begin position="1420"/>
        <end position="1541"/>
    </location>
</feature>
<dbReference type="InterPro" id="IPR036097">
    <property type="entry name" value="HisK_dim/P_sf"/>
</dbReference>
<evidence type="ECO:0000313" key="15">
    <source>
        <dbReference type="Proteomes" id="UP001524502"/>
    </source>
</evidence>
<dbReference type="PANTHER" id="PTHR43047">
    <property type="entry name" value="TWO-COMPONENT HISTIDINE PROTEIN KINASE"/>
    <property type="match status" value="1"/>
</dbReference>
<evidence type="ECO:0000256" key="4">
    <source>
        <dbReference type="ARBA" id="ARBA00022553"/>
    </source>
</evidence>
<evidence type="ECO:0000259" key="11">
    <source>
        <dbReference type="PROSITE" id="PS50109"/>
    </source>
</evidence>